<sequence length="788" mass="87634">MLNSPIERSQVEALPPRLPKPTSHKLILPVRTPGLISAKAIKDKLQSSSSSSSSLRVSDSRKITASSKKTSKPSESSGPSAHSVAFKSSRSQYLGRCQNALENSKSLPGIKETTQAGAKDKGKSVSLAIQAKLNVQRREGLGANTKNKLIVEENDEHHINRTLKFQSIDQTSNQNKGGGDFFNAPQQKIQKYEASERKLAPKPSVSDQRDRKLHSKDSYPGRDKVVNDLPGNNKVCYNIRKGSKTADTGKGKFILNNKNTSKKKLLEHGSYSKTRDSVDNMPVDKPKRHIRHNVAIRNHSRQPDDNISNAADVVSFTLTSPLIKPVRGSQPNNHEEEKIVKKRASVYPFSEAASGSGCKNLSSCKLNTIEGDHLGFLLELQLSELASETQSTYCKSSEGHGTAASLPDSIDSVSTFDESFVQSIEDEVSSSNPNSSVAGSQVPCIRHKLQEVNRIHCCCSTTDPRELGHQDQSPLSILENSFSTESCYSSESFENTDGSRTDWYYSSILVEDIVEMVCIDKTLSAEREMELSDLASSNKQIIDLGLVSEIGTSDRAETLWGGLVEDIVEMVCIDKTLSAEREMELSETLSSSNKQIIDLGLVSEIGTSDRAETLWGGLEYVKEILTISEFIVDDLIPYFMDQSDEIFDPLLFEKLEENQSLTACEIAERHRRMRKIIFDAVNECLETKHSHYFRAGFRMWSKGVVLAAKDLSHELYNEISGWNSIEDLMVDELVAKDMSTYLGRWIDFEIEAFEAGVEIQMCRNSTSYLSEERILGLSQNLFDCGHWN</sequence>
<dbReference type="AlphaFoldDB" id="A0AAV8RR76"/>
<gene>
    <name evidence="3" type="ORF">OPV22_000152</name>
</gene>
<reference evidence="3 4" key="1">
    <citation type="submission" date="2022-12" db="EMBL/GenBank/DDBJ databases">
        <title>Chromosome-scale assembly of the Ensete ventricosum genome.</title>
        <authorList>
            <person name="Dussert Y."/>
            <person name="Stocks J."/>
            <person name="Wendawek A."/>
            <person name="Woldeyes F."/>
            <person name="Nichols R.A."/>
            <person name="Borrell J.S."/>
        </authorList>
    </citation>
    <scope>NUCLEOTIDE SEQUENCE [LARGE SCALE GENOMIC DNA]</scope>
    <source>
        <strain evidence="4">cv. Maze</strain>
        <tissue evidence="3">Seeds</tissue>
    </source>
</reference>
<evidence type="ECO:0000259" key="2">
    <source>
        <dbReference type="Pfam" id="PF14309"/>
    </source>
</evidence>
<feature type="compositionally biased region" description="Low complexity" evidence="1">
    <location>
        <begin position="63"/>
        <end position="83"/>
    </location>
</feature>
<dbReference type="PANTHER" id="PTHR21726">
    <property type="entry name" value="PHOSPHATIDYLINOSITOL N-ACETYLGLUCOSAMINYLTRANSFERASE SUBUNIT P DOWN SYNDROME CRITICAL REGION PROTEIN 5 -RELATED"/>
    <property type="match status" value="1"/>
</dbReference>
<feature type="region of interest" description="Disordered" evidence="1">
    <location>
        <begin position="1"/>
        <end position="26"/>
    </location>
</feature>
<accession>A0AAV8RR76</accession>
<proteinExistence type="predicted"/>
<protein>
    <recommendedName>
        <fullName evidence="2">DUF4378 domain-containing protein</fullName>
    </recommendedName>
</protein>
<evidence type="ECO:0000313" key="4">
    <source>
        <dbReference type="Proteomes" id="UP001222027"/>
    </source>
</evidence>
<comment type="caution">
    <text evidence="3">The sequence shown here is derived from an EMBL/GenBank/DDBJ whole genome shotgun (WGS) entry which is preliminary data.</text>
</comment>
<feature type="region of interest" description="Disordered" evidence="1">
    <location>
        <begin position="193"/>
        <end position="227"/>
    </location>
</feature>
<dbReference type="EMBL" id="JAQQAF010000001">
    <property type="protein sequence ID" value="KAJ8509718.1"/>
    <property type="molecule type" value="Genomic_DNA"/>
</dbReference>
<organism evidence="3 4">
    <name type="scientific">Ensete ventricosum</name>
    <name type="common">Abyssinian banana</name>
    <name type="synonym">Musa ensete</name>
    <dbReference type="NCBI Taxonomy" id="4639"/>
    <lineage>
        <taxon>Eukaryota</taxon>
        <taxon>Viridiplantae</taxon>
        <taxon>Streptophyta</taxon>
        <taxon>Embryophyta</taxon>
        <taxon>Tracheophyta</taxon>
        <taxon>Spermatophyta</taxon>
        <taxon>Magnoliopsida</taxon>
        <taxon>Liliopsida</taxon>
        <taxon>Zingiberales</taxon>
        <taxon>Musaceae</taxon>
        <taxon>Ensete</taxon>
    </lineage>
</organism>
<dbReference type="Pfam" id="PF14309">
    <property type="entry name" value="DUF4378"/>
    <property type="match status" value="1"/>
</dbReference>
<feature type="domain" description="DUF4378" evidence="2">
    <location>
        <begin position="618"/>
        <end position="760"/>
    </location>
</feature>
<dbReference type="PANTHER" id="PTHR21726:SF29">
    <property type="entry name" value="EXPRESSED PROTEIN"/>
    <property type="match status" value="1"/>
</dbReference>
<feature type="region of interest" description="Disordered" evidence="1">
    <location>
        <begin position="42"/>
        <end position="87"/>
    </location>
</feature>
<keyword evidence="4" id="KW-1185">Reference proteome</keyword>
<feature type="compositionally biased region" description="Basic and acidic residues" evidence="1">
    <location>
        <begin position="207"/>
        <end position="226"/>
    </location>
</feature>
<evidence type="ECO:0000313" key="3">
    <source>
        <dbReference type="EMBL" id="KAJ8509718.1"/>
    </source>
</evidence>
<dbReference type="InterPro" id="IPR025486">
    <property type="entry name" value="DUF4378"/>
</dbReference>
<name>A0AAV8RR76_ENSVE</name>
<evidence type="ECO:0000256" key="1">
    <source>
        <dbReference type="SAM" id="MobiDB-lite"/>
    </source>
</evidence>
<dbReference type="Proteomes" id="UP001222027">
    <property type="component" value="Unassembled WGS sequence"/>
</dbReference>